<protein>
    <submittedName>
        <fullName evidence="4">Glycosyl transferase possibly involved in lipopolysaccharide synthesis</fullName>
    </submittedName>
</protein>
<dbReference type="PANTHER" id="PTHR30576">
    <property type="entry name" value="COLANIC BIOSYNTHESIS UDP-GLUCOSE LIPID CARRIER TRANSFERASE"/>
    <property type="match status" value="1"/>
</dbReference>
<keyword evidence="2" id="KW-0472">Membrane</keyword>
<dbReference type="HOGENOM" id="CLU_024920_1_4_9"/>
<gene>
    <name evidence="4" type="ORF">EubceDRAFT1_0100</name>
</gene>
<evidence type="ECO:0000259" key="3">
    <source>
        <dbReference type="Pfam" id="PF02397"/>
    </source>
</evidence>
<feature type="transmembrane region" description="Helical" evidence="2">
    <location>
        <begin position="6"/>
        <end position="29"/>
    </location>
</feature>
<dbReference type="EMBL" id="CM001487">
    <property type="protein sequence ID" value="EIM55965.1"/>
    <property type="molecule type" value="Genomic_DNA"/>
</dbReference>
<dbReference type="Pfam" id="PF02397">
    <property type="entry name" value="Bac_transf"/>
    <property type="match status" value="1"/>
</dbReference>
<dbReference type="InterPro" id="IPR003362">
    <property type="entry name" value="Bact_transf"/>
</dbReference>
<dbReference type="Proteomes" id="UP000005753">
    <property type="component" value="Chromosome"/>
</dbReference>
<accession>I5AQ92</accession>
<reference evidence="4 5" key="2">
    <citation type="submission" date="2012-02" db="EMBL/GenBank/DDBJ databases">
        <title>Improved High-Quality Draft sequence of Eubacterium cellulosolvens 6.</title>
        <authorList>
            <consortium name="US DOE Joint Genome Institute"/>
            <person name="Lucas S."/>
            <person name="Han J."/>
            <person name="Lapidus A."/>
            <person name="Cheng J.-F."/>
            <person name="Goodwin L."/>
            <person name="Pitluck S."/>
            <person name="Peters L."/>
            <person name="Mikhailova N."/>
            <person name="Gu W."/>
            <person name="Detter J.C."/>
            <person name="Han C."/>
            <person name="Tapia R."/>
            <person name="Land M."/>
            <person name="Hauser L."/>
            <person name="Kyrpides N."/>
            <person name="Ivanova N."/>
            <person name="Pagani I."/>
            <person name="Johnson E."/>
            <person name="Mukhopadhyay B."/>
            <person name="Anderson I."/>
            <person name="Woyke T."/>
        </authorList>
    </citation>
    <scope>NUCLEOTIDE SEQUENCE [LARGE SCALE GENOMIC DNA]</scope>
    <source>
        <strain evidence="4 5">6</strain>
    </source>
</reference>
<keyword evidence="2" id="KW-1133">Transmembrane helix</keyword>
<sequence>MWRRTGKIVAIIVGISALAGVIAGIVQLLEKKENNHRPKGIYEAFFKRVLDVFLSTGALIVLSPVIGITAILVRVKLGSPVLYIQERPGRDEKIFKIYKFRTMTDERDENGEFLPDEYRLTEFGKSLRSTSLDELPELINIIRGDMSIVGPRPLLVRYLERYNNEQHQRHDVRPGLTGYAQANGRNSLSWEERLAMDVRYTKNITFTNDLKIVMDTIKSVVKRDGISSDTSATMEEFMGMPEGVKTEWEEKK</sequence>
<reference evidence="4 5" key="1">
    <citation type="submission" date="2010-08" db="EMBL/GenBank/DDBJ databases">
        <authorList>
            <consortium name="US DOE Joint Genome Institute (JGI-PGF)"/>
            <person name="Lucas S."/>
            <person name="Copeland A."/>
            <person name="Lapidus A."/>
            <person name="Cheng J.-F."/>
            <person name="Bruce D."/>
            <person name="Goodwin L."/>
            <person name="Pitluck S."/>
            <person name="Land M.L."/>
            <person name="Hauser L."/>
            <person name="Chang Y.-J."/>
            <person name="Anderson I.J."/>
            <person name="Johnson E."/>
            <person name="Mulhopadhyay B."/>
            <person name="Kyrpides N."/>
            <person name="Woyke T.J."/>
        </authorList>
    </citation>
    <scope>NUCLEOTIDE SEQUENCE [LARGE SCALE GENOMIC DNA]</scope>
    <source>
        <strain evidence="4 5">6</strain>
    </source>
</reference>
<feature type="domain" description="Bacterial sugar transferase" evidence="3">
    <location>
        <begin position="47"/>
        <end position="222"/>
    </location>
</feature>
<comment type="similarity">
    <text evidence="1">Belongs to the bacterial sugar transferase family.</text>
</comment>
<name>I5AQ92_EUBC6</name>
<dbReference type="STRING" id="633697.EubceDRAFT1_0100"/>
<proteinExistence type="inferred from homology"/>
<evidence type="ECO:0000313" key="5">
    <source>
        <dbReference type="Proteomes" id="UP000005753"/>
    </source>
</evidence>
<organism evidence="4 5">
    <name type="scientific">Eubacterium cellulosolvens (strain ATCC 43171 / JCM 9499 / 6)</name>
    <name type="common">Cillobacterium cellulosolvens</name>
    <dbReference type="NCBI Taxonomy" id="633697"/>
    <lineage>
        <taxon>Bacteria</taxon>
        <taxon>Bacillati</taxon>
        <taxon>Bacillota</taxon>
        <taxon>Clostridia</taxon>
        <taxon>Eubacteriales</taxon>
        <taxon>Eubacteriaceae</taxon>
        <taxon>Eubacterium</taxon>
    </lineage>
</organism>
<feature type="transmembrane region" description="Helical" evidence="2">
    <location>
        <begin position="49"/>
        <end position="73"/>
    </location>
</feature>
<keyword evidence="4" id="KW-0808">Transferase</keyword>
<evidence type="ECO:0000256" key="2">
    <source>
        <dbReference type="SAM" id="Phobius"/>
    </source>
</evidence>
<keyword evidence="5" id="KW-1185">Reference proteome</keyword>
<dbReference type="GO" id="GO:0016780">
    <property type="term" value="F:phosphotransferase activity, for other substituted phosphate groups"/>
    <property type="evidence" value="ECO:0007669"/>
    <property type="project" value="TreeGrafter"/>
</dbReference>
<dbReference type="PANTHER" id="PTHR30576:SF8">
    <property type="entry name" value="UNDECAPRENYL-PHOSPHATE GALACTOSE PHOSPHOTRANSFERASE"/>
    <property type="match status" value="1"/>
</dbReference>
<dbReference type="eggNOG" id="COG2148">
    <property type="taxonomic scope" value="Bacteria"/>
</dbReference>
<evidence type="ECO:0000256" key="1">
    <source>
        <dbReference type="ARBA" id="ARBA00006464"/>
    </source>
</evidence>
<dbReference type="AlphaFoldDB" id="I5AQ92"/>
<keyword evidence="2" id="KW-0812">Transmembrane</keyword>
<evidence type="ECO:0000313" key="4">
    <source>
        <dbReference type="EMBL" id="EIM55965.1"/>
    </source>
</evidence>